<organism evidence="8">
    <name type="scientific">human gut metagenome</name>
    <dbReference type="NCBI Taxonomy" id="408170"/>
    <lineage>
        <taxon>unclassified sequences</taxon>
        <taxon>metagenomes</taxon>
        <taxon>organismal metagenomes</taxon>
    </lineage>
</organism>
<reference evidence="8" key="1">
    <citation type="journal article" date="2013" name="Environ. Microbiol.">
        <title>Microbiota from the distal guts of lean and obese adolescents exhibit partial functional redundancy besides clear differences in community structure.</title>
        <authorList>
            <person name="Ferrer M."/>
            <person name="Ruiz A."/>
            <person name="Lanza F."/>
            <person name="Haange S.B."/>
            <person name="Oberbach A."/>
            <person name="Till H."/>
            <person name="Bargiela R."/>
            <person name="Campoy C."/>
            <person name="Segura M.T."/>
            <person name="Richter M."/>
            <person name="von Bergen M."/>
            <person name="Seifert J."/>
            <person name="Suarez A."/>
        </authorList>
    </citation>
    <scope>NUCLEOTIDE SEQUENCE</scope>
</reference>
<protein>
    <recommendedName>
        <fullName evidence="1">Transcriptional regulator MraZ</fullName>
    </recommendedName>
</protein>
<feature type="domain" description="SpoVT-AbrB" evidence="7">
    <location>
        <begin position="33"/>
        <end position="76"/>
    </location>
</feature>
<dbReference type="GO" id="GO:0003700">
    <property type="term" value="F:DNA-binding transcription factor activity"/>
    <property type="evidence" value="ECO:0007669"/>
    <property type="project" value="InterPro"/>
</dbReference>
<dbReference type="PROSITE" id="PS51740">
    <property type="entry name" value="SPOVT_ABRB"/>
    <property type="match status" value="1"/>
</dbReference>
<evidence type="ECO:0000313" key="8">
    <source>
        <dbReference type="EMBL" id="EKC59077.1"/>
    </source>
</evidence>
<evidence type="ECO:0000256" key="1">
    <source>
        <dbReference type="ARBA" id="ARBA00013860"/>
    </source>
</evidence>
<gene>
    <name evidence="8" type="ORF">OBE_09677</name>
</gene>
<dbReference type="Pfam" id="PF02381">
    <property type="entry name" value="MraZ"/>
    <property type="match status" value="1"/>
</dbReference>
<dbReference type="EMBL" id="AJWZ01006683">
    <property type="protein sequence ID" value="EKC59077.1"/>
    <property type="molecule type" value="Genomic_DNA"/>
</dbReference>
<evidence type="ECO:0000256" key="2">
    <source>
        <dbReference type="ARBA" id="ARBA00022490"/>
    </source>
</evidence>
<dbReference type="InterPro" id="IPR003444">
    <property type="entry name" value="MraZ"/>
</dbReference>
<proteinExistence type="inferred from homology"/>
<dbReference type="SUPFAM" id="SSF89447">
    <property type="entry name" value="AbrB/MazE/MraZ-like"/>
    <property type="match status" value="1"/>
</dbReference>
<evidence type="ECO:0000256" key="4">
    <source>
        <dbReference type="ARBA" id="ARBA00023015"/>
    </source>
</evidence>
<keyword evidence="4" id="KW-0805">Transcription regulation</keyword>
<dbReference type="InterPro" id="IPR038619">
    <property type="entry name" value="MraZ_sf"/>
</dbReference>
<dbReference type="AlphaFoldDB" id="K1SEB7"/>
<name>K1SEB7_9ZZZZ</name>
<dbReference type="GO" id="GO:0000976">
    <property type="term" value="F:transcription cis-regulatory region binding"/>
    <property type="evidence" value="ECO:0007669"/>
    <property type="project" value="TreeGrafter"/>
</dbReference>
<dbReference type="PANTHER" id="PTHR34701">
    <property type="entry name" value="TRANSCRIPTIONAL REGULATOR MRAZ"/>
    <property type="match status" value="1"/>
</dbReference>
<evidence type="ECO:0000259" key="7">
    <source>
        <dbReference type="PROSITE" id="PS51740"/>
    </source>
</evidence>
<dbReference type="InterPro" id="IPR037914">
    <property type="entry name" value="SpoVT-AbrB_sf"/>
</dbReference>
<keyword evidence="6" id="KW-0804">Transcription</keyword>
<keyword evidence="2" id="KW-0963">Cytoplasm</keyword>
<evidence type="ECO:0000256" key="3">
    <source>
        <dbReference type="ARBA" id="ARBA00022737"/>
    </source>
</evidence>
<dbReference type="Gene3D" id="3.40.1550.20">
    <property type="entry name" value="Transcriptional regulator MraZ domain"/>
    <property type="match status" value="1"/>
</dbReference>
<dbReference type="InterPro" id="IPR020603">
    <property type="entry name" value="MraZ_dom"/>
</dbReference>
<dbReference type="InterPro" id="IPR007159">
    <property type="entry name" value="SpoVT-AbrB_dom"/>
</dbReference>
<dbReference type="CDD" id="cd16321">
    <property type="entry name" value="MraZ_C"/>
    <property type="match status" value="1"/>
</dbReference>
<comment type="caution">
    <text evidence="8">The sequence shown here is derived from an EMBL/GenBank/DDBJ whole genome shotgun (WGS) entry which is preliminary data.</text>
</comment>
<dbReference type="GO" id="GO:2000143">
    <property type="term" value="P:negative regulation of DNA-templated transcription initiation"/>
    <property type="evidence" value="ECO:0007669"/>
    <property type="project" value="TreeGrafter"/>
</dbReference>
<sequence length="98" mass="11103">MYSKEDWQKLVARINELPQVKTQSIKRFLFGSAYEISADKQGRVSVPQPLREYATLTADVVVVGLEGTAEIWDKASWVKFNENTNNEDLTELALELGI</sequence>
<evidence type="ECO:0000256" key="5">
    <source>
        <dbReference type="ARBA" id="ARBA00023125"/>
    </source>
</evidence>
<keyword evidence="3" id="KW-0677">Repeat</keyword>
<accession>K1SEB7</accession>
<dbReference type="InterPro" id="IPR035644">
    <property type="entry name" value="MraZ_C"/>
</dbReference>
<dbReference type="PANTHER" id="PTHR34701:SF1">
    <property type="entry name" value="TRANSCRIPTIONAL REGULATOR MRAZ"/>
    <property type="match status" value="1"/>
</dbReference>
<evidence type="ECO:0000256" key="6">
    <source>
        <dbReference type="ARBA" id="ARBA00023163"/>
    </source>
</evidence>
<dbReference type="HAMAP" id="MF_01008">
    <property type="entry name" value="MraZ"/>
    <property type="match status" value="1"/>
</dbReference>
<keyword evidence="5" id="KW-0238">DNA-binding</keyword>